<keyword evidence="1" id="KW-0620">Polyamine biosynthesis</keyword>
<evidence type="ECO:0000313" key="2">
    <source>
        <dbReference type="EMBL" id="MBB4844254.1"/>
    </source>
</evidence>
<dbReference type="RefSeq" id="WP_184300373.1">
    <property type="nucleotide sequence ID" value="NZ_JACHLP010000005.1"/>
</dbReference>
<organism evidence="2 3">
    <name type="scientific">Roseateles oligotrophus</name>
    <dbReference type="NCBI Taxonomy" id="1769250"/>
    <lineage>
        <taxon>Bacteria</taxon>
        <taxon>Pseudomonadati</taxon>
        <taxon>Pseudomonadota</taxon>
        <taxon>Betaproteobacteria</taxon>
        <taxon>Burkholderiales</taxon>
        <taxon>Sphaerotilaceae</taxon>
        <taxon>Roseateles</taxon>
    </lineage>
</organism>
<evidence type="ECO:0000313" key="3">
    <source>
        <dbReference type="Proteomes" id="UP000562027"/>
    </source>
</evidence>
<proteinExistence type="predicted"/>
<protein>
    <submittedName>
        <fullName evidence="2">Spermidine synthase</fullName>
        <ecNumber evidence="2">2.5.1.16</ecNumber>
    </submittedName>
</protein>
<dbReference type="Gene3D" id="3.40.50.150">
    <property type="entry name" value="Vaccinia Virus protein VP39"/>
    <property type="match status" value="1"/>
</dbReference>
<dbReference type="EMBL" id="JACHLP010000005">
    <property type="protein sequence ID" value="MBB4844254.1"/>
    <property type="molecule type" value="Genomic_DNA"/>
</dbReference>
<accession>A0A840L6Q5</accession>
<dbReference type="EC" id="2.5.1.16" evidence="2"/>
<dbReference type="Proteomes" id="UP000562027">
    <property type="component" value="Unassembled WGS sequence"/>
</dbReference>
<keyword evidence="2" id="KW-0808">Transferase</keyword>
<dbReference type="InterPro" id="IPR029063">
    <property type="entry name" value="SAM-dependent_MTases_sf"/>
</dbReference>
<dbReference type="AlphaFoldDB" id="A0A840L6Q5"/>
<comment type="caution">
    <text evidence="2">The sequence shown here is derived from an EMBL/GenBank/DDBJ whole genome shotgun (WGS) entry which is preliminary data.</text>
</comment>
<dbReference type="Pfam" id="PF01564">
    <property type="entry name" value="Spermine_synth"/>
    <property type="match status" value="1"/>
</dbReference>
<sequence length="255" mass="28020">MPDSADSALHVKPYVYEAHGLKALHFSIHEIQSRMQTARPFALELEYTRAMMAFLLLKPAPATLAMIGLGGGSMAKFCHRFLPQTRIQVLEINPHVIALREAFEVPADDERFTVHQADGAEFVRQPPCPQDVLLVDGFDDQGQPPALCSQRFYDDCLAALDDEGLMVANLHAGHRHFDAHLARIERSFGADKVLSLKDSEGSNAVVLACKGVELQAFKPAPLCQAPSFDAQTWADMMPAFAKLAAAIRNKQAEAQ</sequence>
<dbReference type="PANTHER" id="PTHR43317:SF11">
    <property type="entry name" value="POLYAMINE AMINOPROPYLTRANSFERASE 2"/>
    <property type="match status" value="1"/>
</dbReference>
<dbReference type="SUPFAM" id="SSF53335">
    <property type="entry name" value="S-adenosyl-L-methionine-dependent methyltransferases"/>
    <property type="match status" value="1"/>
</dbReference>
<reference evidence="2 3" key="1">
    <citation type="submission" date="2020-08" db="EMBL/GenBank/DDBJ databases">
        <title>Functional genomics of gut bacteria from endangered species of beetles.</title>
        <authorList>
            <person name="Carlos-Shanley C."/>
        </authorList>
    </citation>
    <scope>NUCLEOTIDE SEQUENCE [LARGE SCALE GENOMIC DNA]</scope>
    <source>
        <strain evidence="2 3">S00239</strain>
    </source>
</reference>
<evidence type="ECO:0000256" key="1">
    <source>
        <dbReference type="ARBA" id="ARBA00023115"/>
    </source>
</evidence>
<dbReference type="PANTHER" id="PTHR43317">
    <property type="entry name" value="THERMOSPERMINE SYNTHASE ACAULIS5"/>
    <property type="match status" value="1"/>
</dbReference>
<gene>
    <name evidence="2" type="ORF">HNP55_002790</name>
</gene>
<dbReference type="GO" id="GO:0004766">
    <property type="term" value="F:spermidine synthase activity"/>
    <property type="evidence" value="ECO:0007669"/>
    <property type="project" value="UniProtKB-EC"/>
</dbReference>
<name>A0A840L6Q5_9BURK</name>
<dbReference type="GO" id="GO:0006596">
    <property type="term" value="P:polyamine biosynthetic process"/>
    <property type="evidence" value="ECO:0007669"/>
    <property type="project" value="UniProtKB-KW"/>
</dbReference>
<keyword evidence="3" id="KW-1185">Reference proteome</keyword>